<feature type="chain" id="PRO_5043654170" description="C-type lectin domain-containing protein" evidence="1">
    <location>
        <begin position="20"/>
        <end position="155"/>
    </location>
</feature>
<dbReference type="Proteomes" id="UP001445076">
    <property type="component" value="Unassembled WGS sequence"/>
</dbReference>
<dbReference type="Gene3D" id="3.10.100.10">
    <property type="entry name" value="Mannose-Binding Protein A, subunit A"/>
    <property type="match status" value="1"/>
</dbReference>
<sequence length="155" mass="17059">LQTMKTLVVLAATVVAVAAIDECPGIYIPVGTSCYFFSESMKNWNESLTYCEEINPGGYTSALAHVDQCSQLGALAAYIGNNLDVVDYWIGGTDEEKEGVYRWHSTGDLIPVEVPFWYPGQPDGYVSENHLSLSKTGYFADEKGSLLQKFICQLL</sequence>
<keyword evidence="4" id="KW-1185">Reference proteome</keyword>
<evidence type="ECO:0000313" key="3">
    <source>
        <dbReference type="EMBL" id="KAK8740386.1"/>
    </source>
</evidence>
<comment type="caution">
    <text evidence="3">The sequence shown here is derived from an EMBL/GenBank/DDBJ whole genome shotgun (WGS) entry which is preliminary data.</text>
</comment>
<evidence type="ECO:0000313" key="4">
    <source>
        <dbReference type="Proteomes" id="UP001445076"/>
    </source>
</evidence>
<evidence type="ECO:0000256" key="1">
    <source>
        <dbReference type="SAM" id="SignalP"/>
    </source>
</evidence>
<organism evidence="3 4">
    <name type="scientific">Cherax quadricarinatus</name>
    <name type="common">Australian red claw crayfish</name>
    <dbReference type="NCBI Taxonomy" id="27406"/>
    <lineage>
        <taxon>Eukaryota</taxon>
        <taxon>Metazoa</taxon>
        <taxon>Ecdysozoa</taxon>
        <taxon>Arthropoda</taxon>
        <taxon>Crustacea</taxon>
        <taxon>Multicrustacea</taxon>
        <taxon>Malacostraca</taxon>
        <taxon>Eumalacostraca</taxon>
        <taxon>Eucarida</taxon>
        <taxon>Decapoda</taxon>
        <taxon>Pleocyemata</taxon>
        <taxon>Astacidea</taxon>
        <taxon>Parastacoidea</taxon>
        <taxon>Parastacidae</taxon>
        <taxon>Cherax</taxon>
    </lineage>
</organism>
<feature type="signal peptide" evidence="1">
    <location>
        <begin position="1"/>
        <end position="19"/>
    </location>
</feature>
<dbReference type="InterPro" id="IPR050111">
    <property type="entry name" value="C-type_lectin/snaclec_domain"/>
</dbReference>
<dbReference type="InterPro" id="IPR001304">
    <property type="entry name" value="C-type_lectin-like"/>
</dbReference>
<feature type="domain" description="C-type lectin" evidence="2">
    <location>
        <begin position="30"/>
        <end position="153"/>
    </location>
</feature>
<dbReference type="EMBL" id="JARKIK010000033">
    <property type="protein sequence ID" value="KAK8740386.1"/>
    <property type="molecule type" value="Genomic_DNA"/>
</dbReference>
<accession>A0AAW0XKX3</accession>
<evidence type="ECO:0000259" key="2">
    <source>
        <dbReference type="PROSITE" id="PS50041"/>
    </source>
</evidence>
<proteinExistence type="predicted"/>
<dbReference type="CDD" id="cd00037">
    <property type="entry name" value="CLECT"/>
    <property type="match status" value="1"/>
</dbReference>
<name>A0AAW0XKX3_CHEQU</name>
<protein>
    <recommendedName>
        <fullName evidence="2">C-type lectin domain-containing protein</fullName>
    </recommendedName>
</protein>
<dbReference type="SUPFAM" id="SSF56436">
    <property type="entry name" value="C-type lectin-like"/>
    <property type="match status" value="1"/>
</dbReference>
<dbReference type="AlphaFoldDB" id="A0AAW0XKX3"/>
<dbReference type="PROSITE" id="PS50041">
    <property type="entry name" value="C_TYPE_LECTIN_2"/>
    <property type="match status" value="1"/>
</dbReference>
<dbReference type="InterPro" id="IPR016187">
    <property type="entry name" value="CTDL_fold"/>
</dbReference>
<dbReference type="Pfam" id="PF00059">
    <property type="entry name" value="Lectin_C"/>
    <property type="match status" value="1"/>
</dbReference>
<keyword evidence="1" id="KW-0732">Signal</keyword>
<dbReference type="InterPro" id="IPR016186">
    <property type="entry name" value="C-type_lectin-like/link_sf"/>
</dbReference>
<feature type="non-terminal residue" evidence="3">
    <location>
        <position position="1"/>
    </location>
</feature>
<dbReference type="PANTHER" id="PTHR22803">
    <property type="entry name" value="MANNOSE, PHOSPHOLIPASE, LECTIN RECEPTOR RELATED"/>
    <property type="match status" value="1"/>
</dbReference>
<reference evidence="3 4" key="1">
    <citation type="journal article" date="2024" name="BMC Genomics">
        <title>Genome assembly of redclaw crayfish (Cherax quadricarinatus) provides insights into its immune adaptation and hypoxia tolerance.</title>
        <authorList>
            <person name="Liu Z."/>
            <person name="Zheng J."/>
            <person name="Li H."/>
            <person name="Fang K."/>
            <person name="Wang S."/>
            <person name="He J."/>
            <person name="Zhou D."/>
            <person name="Weng S."/>
            <person name="Chi M."/>
            <person name="Gu Z."/>
            <person name="He J."/>
            <person name="Li F."/>
            <person name="Wang M."/>
        </authorList>
    </citation>
    <scope>NUCLEOTIDE SEQUENCE [LARGE SCALE GENOMIC DNA]</scope>
    <source>
        <strain evidence="3">ZL_2023a</strain>
    </source>
</reference>
<gene>
    <name evidence="3" type="ORF">OTU49_002889</name>
</gene>
<dbReference type="SMART" id="SM00034">
    <property type="entry name" value="CLECT"/>
    <property type="match status" value="1"/>
</dbReference>